<evidence type="ECO:0000313" key="2">
    <source>
        <dbReference type="Proteomes" id="UP000281406"/>
    </source>
</evidence>
<evidence type="ECO:0000313" key="1">
    <source>
        <dbReference type="EMBL" id="ROI15375.1"/>
    </source>
</evidence>
<keyword evidence="2" id="KW-1185">Reference proteome</keyword>
<dbReference type="AlphaFoldDB" id="A0A3N0XE66"/>
<dbReference type="EMBL" id="RJVU01079805">
    <property type="protein sequence ID" value="ROI15375.1"/>
    <property type="molecule type" value="Genomic_DNA"/>
</dbReference>
<reference evidence="1 2" key="1">
    <citation type="submission" date="2018-10" db="EMBL/GenBank/DDBJ databases">
        <title>Genome assembly for a Yunnan-Guizhou Plateau 3E fish, Anabarilius grahami (Regan), and its evolutionary and genetic applications.</title>
        <authorList>
            <person name="Jiang W."/>
        </authorList>
    </citation>
    <scope>NUCLEOTIDE SEQUENCE [LARGE SCALE GENOMIC DNA]</scope>
    <source>
        <strain evidence="1">AG-KIZ</strain>
        <tissue evidence="1">Muscle</tissue>
    </source>
</reference>
<gene>
    <name evidence="1" type="ORF">DPX16_12927</name>
</gene>
<organism evidence="1 2">
    <name type="scientific">Anabarilius grahami</name>
    <name type="common">Kanglang fish</name>
    <name type="synonym">Barilius grahami</name>
    <dbReference type="NCBI Taxonomy" id="495550"/>
    <lineage>
        <taxon>Eukaryota</taxon>
        <taxon>Metazoa</taxon>
        <taxon>Chordata</taxon>
        <taxon>Craniata</taxon>
        <taxon>Vertebrata</taxon>
        <taxon>Euteleostomi</taxon>
        <taxon>Actinopterygii</taxon>
        <taxon>Neopterygii</taxon>
        <taxon>Teleostei</taxon>
        <taxon>Ostariophysi</taxon>
        <taxon>Cypriniformes</taxon>
        <taxon>Xenocyprididae</taxon>
        <taxon>Xenocypridinae</taxon>
        <taxon>Xenocypridinae incertae sedis</taxon>
        <taxon>Anabarilius</taxon>
    </lineage>
</organism>
<accession>A0A3N0XE66</accession>
<protein>
    <submittedName>
        <fullName evidence="1">Uncharacterized protein</fullName>
    </submittedName>
</protein>
<dbReference type="Proteomes" id="UP000281406">
    <property type="component" value="Unassembled WGS sequence"/>
</dbReference>
<comment type="caution">
    <text evidence="1">The sequence shown here is derived from an EMBL/GenBank/DDBJ whole genome shotgun (WGS) entry which is preliminary data.</text>
</comment>
<proteinExistence type="predicted"/>
<name>A0A3N0XE66_ANAGA</name>
<sequence length="111" mass="12572">MTYGNPHKEGAEKGQIASKLCSSLIKKTKTSVRLRLKVPQFQEQNSAPKTKCIFKKNAKALNIEFPFIVIAWKKATCAFFIISPRVPQLKECHTGLERRANDSFLGEQIYS</sequence>